<accession>A0AC35FDS0</accession>
<dbReference type="WBParaSite" id="PS1159_v2.g16560.t1">
    <property type="protein sequence ID" value="PS1159_v2.g16560.t1"/>
    <property type="gene ID" value="PS1159_v2.g16560"/>
</dbReference>
<proteinExistence type="predicted"/>
<evidence type="ECO:0000313" key="2">
    <source>
        <dbReference type="WBParaSite" id="PS1159_v2.g16560.t1"/>
    </source>
</evidence>
<protein>
    <submittedName>
        <fullName evidence="2">Uncharacterized protein</fullName>
    </submittedName>
</protein>
<dbReference type="Proteomes" id="UP000887580">
    <property type="component" value="Unplaced"/>
</dbReference>
<reference evidence="2" key="1">
    <citation type="submission" date="2022-11" db="UniProtKB">
        <authorList>
            <consortium name="WormBaseParasite"/>
        </authorList>
    </citation>
    <scope>IDENTIFICATION</scope>
</reference>
<name>A0AC35FDS0_9BILA</name>
<evidence type="ECO:0000313" key="1">
    <source>
        <dbReference type="Proteomes" id="UP000887580"/>
    </source>
</evidence>
<sequence length="132" mass="14762">MEYPVANFLSLAYFESCKPKMDNNKMIKLYVNIKERCSIKVKGAKIHLPASQTTKYPLSEPPPPNSSQEDSAEASSFPDWGYIIIGILVLIAIAAIIGVIVYYLYKKRQTSKRVLPNVAETKPNPTISKAKE</sequence>
<organism evidence="1 2">
    <name type="scientific">Panagrolaimus sp. PS1159</name>
    <dbReference type="NCBI Taxonomy" id="55785"/>
    <lineage>
        <taxon>Eukaryota</taxon>
        <taxon>Metazoa</taxon>
        <taxon>Ecdysozoa</taxon>
        <taxon>Nematoda</taxon>
        <taxon>Chromadorea</taxon>
        <taxon>Rhabditida</taxon>
        <taxon>Tylenchina</taxon>
        <taxon>Panagrolaimomorpha</taxon>
        <taxon>Panagrolaimoidea</taxon>
        <taxon>Panagrolaimidae</taxon>
        <taxon>Panagrolaimus</taxon>
    </lineage>
</organism>